<keyword evidence="2" id="KW-1185">Reference proteome</keyword>
<evidence type="ECO:0000313" key="1">
    <source>
        <dbReference type="EMBL" id="KAJ9102143.1"/>
    </source>
</evidence>
<name>A0ACC2VRU9_9TREE</name>
<organism evidence="1 2">
    <name type="scientific">Naganishia cerealis</name>
    <dbReference type="NCBI Taxonomy" id="610337"/>
    <lineage>
        <taxon>Eukaryota</taxon>
        <taxon>Fungi</taxon>
        <taxon>Dikarya</taxon>
        <taxon>Basidiomycota</taxon>
        <taxon>Agaricomycotina</taxon>
        <taxon>Tremellomycetes</taxon>
        <taxon>Filobasidiales</taxon>
        <taxon>Filobasidiaceae</taxon>
        <taxon>Naganishia</taxon>
    </lineage>
</organism>
<dbReference type="Proteomes" id="UP001241377">
    <property type="component" value="Unassembled WGS sequence"/>
</dbReference>
<gene>
    <name evidence="1" type="ORF">QFC19_004879</name>
</gene>
<dbReference type="EMBL" id="JASBWR010000053">
    <property type="protein sequence ID" value="KAJ9102143.1"/>
    <property type="molecule type" value="Genomic_DNA"/>
</dbReference>
<sequence>MSEVQDLSKRVDALTAYVEKQAKMIGKTGEQLVSMQVKNVKELMGGGGSKIDMEDYITNDDIVQLVGELQGQLDALEERTTRRMFNCHLSVENDDGLIAPITNQDGETPLELLPKTVGEFKSLDKKSIVQLCHFYEIIKEVLPENFQPGNESNGESEEEFWKRMENLSVKEVDEYHDELAKYLGLRVRKCGGW</sequence>
<proteinExistence type="predicted"/>
<reference evidence="1" key="1">
    <citation type="submission" date="2023-04" db="EMBL/GenBank/DDBJ databases">
        <title>Draft Genome sequencing of Naganishia species isolated from polar environments using Oxford Nanopore Technology.</title>
        <authorList>
            <person name="Leo P."/>
            <person name="Venkateswaran K."/>
        </authorList>
    </citation>
    <scope>NUCLEOTIDE SEQUENCE</scope>
    <source>
        <strain evidence="1">MNA-CCFEE 5261</strain>
    </source>
</reference>
<evidence type="ECO:0000313" key="2">
    <source>
        <dbReference type="Proteomes" id="UP001241377"/>
    </source>
</evidence>
<protein>
    <submittedName>
        <fullName evidence="1">Uncharacterized protein</fullName>
    </submittedName>
</protein>
<comment type="caution">
    <text evidence="1">The sequence shown here is derived from an EMBL/GenBank/DDBJ whole genome shotgun (WGS) entry which is preliminary data.</text>
</comment>
<accession>A0ACC2VRU9</accession>